<organism evidence="2 3">
    <name type="scientific">Rhizopus delemar</name>
    <dbReference type="NCBI Taxonomy" id="936053"/>
    <lineage>
        <taxon>Eukaryota</taxon>
        <taxon>Fungi</taxon>
        <taxon>Fungi incertae sedis</taxon>
        <taxon>Mucoromycota</taxon>
        <taxon>Mucoromycotina</taxon>
        <taxon>Mucoromycetes</taxon>
        <taxon>Mucorales</taxon>
        <taxon>Mucorineae</taxon>
        <taxon>Rhizopodaceae</taxon>
        <taxon>Rhizopus</taxon>
    </lineage>
</organism>
<feature type="compositionally biased region" description="Basic and acidic residues" evidence="1">
    <location>
        <begin position="10"/>
        <end position="23"/>
    </location>
</feature>
<accession>A0A9P6XSG8</accession>
<protein>
    <submittedName>
        <fullName evidence="2">Uncharacterized protein</fullName>
    </submittedName>
</protein>
<evidence type="ECO:0000313" key="2">
    <source>
        <dbReference type="EMBL" id="KAG1531419.1"/>
    </source>
</evidence>
<proteinExistence type="predicted"/>
<comment type="caution">
    <text evidence="2">The sequence shown here is derived from an EMBL/GenBank/DDBJ whole genome shotgun (WGS) entry which is preliminary data.</text>
</comment>
<evidence type="ECO:0000256" key="1">
    <source>
        <dbReference type="SAM" id="MobiDB-lite"/>
    </source>
</evidence>
<feature type="compositionally biased region" description="Low complexity" evidence="1">
    <location>
        <begin position="104"/>
        <end position="136"/>
    </location>
</feature>
<feature type="region of interest" description="Disordered" evidence="1">
    <location>
        <begin position="1"/>
        <end position="55"/>
    </location>
</feature>
<gene>
    <name evidence="2" type="ORF">G6F50_016706</name>
</gene>
<dbReference type="EMBL" id="JAANIU010010925">
    <property type="protein sequence ID" value="KAG1531419.1"/>
    <property type="molecule type" value="Genomic_DNA"/>
</dbReference>
<dbReference type="AlphaFoldDB" id="A0A9P6XSG8"/>
<sequence>MRYAWSACHDAGRHRPSPADRHAPVNRRGSVRPPSRRRPALPAAHRTGGRWHTPATGACACRRPALNSAWPGAGPAVPRQARAVRRRARFQYGRASARTGPQPSWLGGSNGSAASGWAGSLSRRTRSSACSSACSNRRNRPTPRSYALSEASRIS</sequence>
<feature type="region of interest" description="Disordered" evidence="1">
    <location>
        <begin position="93"/>
        <end position="155"/>
    </location>
</feature>
<evidence type="ECO:0000313" key="3">
    <source>
        <dbReference type="Proteomes" id="UP000740926"/>
    </source>
</evidence>
<name>A0A9P6XSG8_9FUNG</name>
<dbReference type="Proteomes" id="UP000740926">
    <property type="component" value="Unassembled WGS sequence"/>
</dbReference>
<keyword evidence="3" id="KW-1185">Reference proteome</keyword>
<reference evidence="2 3" key="1">
    <citation type="journal article" date="2020" name="Microb. Genom.">
        <title>Genetic diversity of clinical and environmental Mucorales isolates obtained from an investigation of mucormycosis cases among solid organ transplant recipients.</title>
        <authorList>
            <person name="Nguyen M.H."/>
            <person name="Kaul D."/>
            <person name="Muto C."/>
            <person name="Cheng S.J."/>
            <person name="Richter R.A."/>
            <person name="Bruno V.M."/>
            <person name="Liu G."/>
            <person name="Beyhan S."/>
            <person name="Sundermann A.J."/>
            <person name="Mounaud S."/>
            <person name="Pasculle A.W."/>
            <person name="Nierman W.C."/>
            <person name="Driscoll E."/>
            <person name="Cumbie R."/>
            <person name="Clancy C.J."/>
            <person name="Dupont C.L."/>
        </authorList>
    </citation>
    <scope>NUCLEOTIDE SEQUENCE [LARGE SCALE GENOMIC DNA]</scope>
    <source>
        <strain evidence="2 3">GL24</strain>
    </source>
</reference>